<feature type="region of interest" description="Disordered" evidence="1">
    <location>
        <begin position="951"/>
        <end position="977"/>
    </location>
</feature>
<organism evidence="2 3">
    <name type="scientific">Zopfia rhizophila CBS 207.26</name>
    <dbReference type="NCBI Taxonomy" id="1314779"/>
    <lineage>
        <taxon>Eukaryota</taxon>
        <taxon>Fungi</taxon>
        <taxon>Dikarya</taxon>
        <taxon>Ascomycota</taxon>
        <taxon>Pezizomycotina</taxon>
        <taxon>Dothideomycetes</taxon>
        <taxon>Dothideomycetes incertae sedis</taxon>
        <taxon>Zopfiaceae</taxon>
        <taxon>Zopfia</taxon>
    </lineage>
</organism>
<gene>
    <name evidence="2" type="ORF">K469DRAFT_750637</name>
</gene>
<feature type="region of interest" description="Disordered" evidence="1">
    <location>
        <begin position="444"/>
        <end position="472"/>
    </location>
</feature>
<evidence type="ECO:0008006" key="4">
    <source>
        <dbReference type="Google" id="ProtNLM"/>
    </source>
</evidence>
<reference evidence="2" key="1">
    <citation type="journal article" date="2020" name="Stud. Mycol.">
        <title>101 Dothideomycetes genomes: a test case for predicting lifestyles and emergence of pathogens.</title>
        <authorList>
            <person name="Haridas S."/>
            <person name="Albert R."/>
            <person name="Binder M."/>
            <person name="Bloem J."/>
            <person name="Labutti K."/>
            <person name="Salamov A."/>
            <person name="Andreopoulos B."/>
            <person name="Baker S."/>
            <person name="Barry K."/>
            <person name="Bills G."/>
            <person name="Bluhm B."/>
            <person name="Cannon C."/>
            <person name="Castanera R."/>
            <person name="Culley D."/>
            <person name="Daum C."/>
            <person name="Ezra D."/>
            <person name="Gonzalez J."/>
            <person name="Henrissat B."/>
            <person name="Kuo A."/>
            <person name="Liang C."/>
            <person name="Lipzen A."/>
            <person name="Lutzoni F."/>
            <person name="Magnuson J."/>
            <person name="Mondo S."/>
            <person name="Nolan M."/>
            <person name="Ohm R."/>
            <person name="Pangilinan J."/>
            <person name="Park H.-J."/>
            <person name="Ramirez L."/>
            <person name="Alfaro M."/>
            <person name="Sun H."/>
            <person name="Tritt A."/>
            <person name="Yoshinaga Y."/>
            <person name="Zwiers L.-H."/>
            <person name="Turgeon B."/>
            <person name="Goodwin S."/>
            <person name="Spatafora J."/>
            <person name="Crous P."/>
            <person name="Grigoriev I."/>
        </authorList>
    </citation>
    <scope>NUCLEOTIDE SEQUENCE</scope>
    <source>
        <strain evidence="2">CBS 207.26</strain>
    </source>
</reference>
<dbReference type="EMBL" id="ML994635">
    <property type="protein sequence ID" value="KAF2185149.1"/>
    <property type="molecule type" value="Genomic_DNA"/>
</dbReference>
<dbReference type="AlphaFoldDB" id="A0A6A6E3G5"/>
<dbReference type="SUPFAM" id="SSF144232">
    <property type="entry name" value="HIT/MYND zinc finger-like"/>
    <property type="match status" value="1"/>
</dbReference>
<accession>A0A6A6E3G5</accession>
<proteinExistence type="predicted"/>
<evidence type="ECO:0000256" key="1">
    <source>
        <dbReference type="SAM" id="MobiDB-lite"/>
    </source>
</evidence>
<sequence length="990" mass="110541">MTESCPSLASASSPLCITPPPRPPASRGFRLTFHASHATRTLVQANRELAAYHTKAALALYTKVLTKLSLGHPVAFLNRSLCYLVLGFPHLAATDAYRALLGAQWVKHTNPGNVHGRQLLNMGLFTQEVDTSKETWKTEPACYAGQGTLAFLDVELASIAVKPHQRVKPRLDKNKVDWQMVLHMTNDTMMKAYYRLALALWKCGGGGWKSALDMLCAADAAPCCTEDDRAQLQELQNKILEEIGEVMKEETDTAKFLKDYVPENADPIFKSEESGIRGLLKSRFTKMRREIYPWDIYSLTWENEHQVLREMNEEIDKKTFGVCRLHTQKDHAKGPKVSFKAKRKLSCSEIVFNELSCMHVVVSDTGSNHQLSCDACGSSLDVSGALCVQANKFAKDFEKHIEEEGWGKKIEQARKCMVSIGSQSTIDAFDADDKDENITYSFEQISNSSRLPPTPRQRSPSKTIKESKAPKHNPPTGFQLCPFCRRVAYCSLTCHNKASVTHHGYLCQTTISDLPLSATAKNAWSIPSSTAMNLLDQLVLRTLSSLVERNTHPLTECWIRILHGELENPRILPDDPDPSSGMFARPWDDDESISIQELYPSHRTLEEIVDGRPSDRKQLHNTIPWSFNTNVVQPIEALFQIGCKESREVALELALDAQRFDGWVLETLRAKIASAMRISRFPRFEMGFNEDGQIGAQSVVSQKPVENPFMRGVLEANLTPRHDTNNGLALEGAGAEETVWIASVHPITTAVKVADDDVEPNVKIFERSGAVVCQSVDNVPVILTQGLENVTFRGAASMKEKDDASVIEAGETLFRSKLFCPWTNIDDRSVSEFRKRNGEVSHSSFDFDSLDNASSEVIVSASEDEDGDIAMLDASDLDTHVSGEFEYEEWAGCAHIGYEDSEQDDDEEEAAKVDEGITMIDEMEAQDDGVSLRLKHREWEQTPESAVRKIDVDENYHAGDEREGQNKGRRITTGKGADRYQVSHETCSMI</sequence>
<dbReference type="Proteomes" id="UP000800200">
    <property type="component" value="Unassembled WGS sequence"/>
</dbReference>
<evidence type="ECO:0000313" key="2">
    <source>
        <dbReference type="EMBL" id="KAF2185149.1"/>
    </source>
</evidence>
<name>A0A6A6E3G5_9PEZI</name>
<dbReference type="InterPro" id="IPR011990">
    <property type="entry name" value="TPR-like_helical_dom_sf"/>
</dbReference>
<protein>
    <recommendedName>
        <fullName evidence="4">MYND-type zinc finger protein samB</fullName>
    </recommendedName>
</protein>
<dbReference type="OrthoDB" id="438641at2759"/>
<dbReference type="SUPFAM" id="SSF48452">
    <property type="entry name" value="TPR-like"/>
    <property type="match status" value="1"/>
</dbReference>
<feature type="compositionally biased region" description="Basic and acidic residues" evidence="1">
    <location>
        <begin position="951"/>
        <end position="966"/>
    </location>
</feature>
<feature type="compositionally biased region" description="Polar residues" evidence="1">
    <location>
        <begin position="444"/>
        <end position="462"/>
    </location>
</feature>
<evidence type="ECO:0000313" key="3">
    <source>
        <dbReference type="Proteomes" id="UP000800200"/>
    </source>
</evidence>
<keyword evidence="3" id="KW-1185">Reference proteome</keyword>